<protein>
    <submittedName>
        <fullName evidence="4">Uncharacterized protein</fullName>
    </submittedName>
</protein>
<dbReference type="PANTHER" id="PTHR32295">
    <property type="entry name" value="IQ-DOMAIN 5-RELATED"/>
    <property type="match status" value="1"/>
</dbReference>
<dbReference type="Proteomes" id="UP000823388">
    <property type="component" value="Chromosome 4K"/>
</dbReference>
<evidence type="ECO:0000256" key="2">
    <source>
        <dbReference type="ARBA" id="ARBA00024341"/>
    </source>
</evidence>
<evidence type="ECO:0000256" key="1">
    <source>
        <dbReference type="ARBA" id="ARBA00022860"/>
    </source>
</evidence>
<dbReference type="AlphaFoldDB" id="A0A8T0TUH5"/>
<evidence type="ECO:0000313" key="4">
    <source>
        <dbReference type="EMBL" id="KAG2612476.1"/>
    </source>
</evidence>
<comment type="similarity">
    <text evidence="2">Belongs to the IQD family.</text>
</comment>
<gene>
    <name evidence="4" type="ORF">PVAP13_4KG293300</name>
</gene>
<keyword evidence="1" id="KW-0112">Calmodulin-binding</keyword>
<accession>A0A8T0TUH5</accession>
<dbReference type="PANTHER" id="PTHR32295:SF141">
    <property type="entry name" value="OS12G0604500 PROTEIN"/>
    <property type="match status" value="1"/>
</dbReference>
<dbReference type="EMBL" id="CM029043">
    <property type="protein sequence ID" value="KAG2612476.1"/>
    <property type="molecule type" value="Genomic_DNA"/>
</dbReference>
<comment type="caution">
    <text evidence="4">The sequence shown here is derived from an EMBL/GenBank/DDBJ whole genome shotgun (WGS) entry which is preliminary data.</text>
</comment>
<keyword evidence="5" id="KW-1185">Reference proteome</keyword>
<evidence type="ECO:0000256" key="3">
    <source>
        <dbReference type="SAM" id="MobiDB-lite"/>
    </source>
</evidence>
<sequence>MLPRACRWPRWPYLARKKALCALRGMMKLQTMVRGQLVRCQVNVTLRRMQALIDAQRRAPPRGERHRGERQGHGGGRRRRRPSWTTRRCHRCRRR</sequence>
<feature type="region of interest" description="Disordered" evidence="3">
    <location>
        <begin position="53"/>
        <end position="95"/>
    </location>
</feature>
<organism evidence="4 5">
    <name type="scientific">Panicum virgatum</name>
    <name type="common">Blackwell switchgrass</name>
    <dbReference type="NCBI Taxonomy" id="38727"/>
    <lineage>
        <taxon>Eukaryota</taxon>
        <taxon>Viridiplantae</taxon>
        <taxon>Streptophyta</taxon>
        <taxon>Embryophyta</taxon>
        <taxon>Tracheophyta</taxon>
        <taxon>Spermatophyta</taxon>
        <taxon>Magnoliopsida</taxon>
        <taxon>Liliopsida</taxon>
        <taxon>Poales</taxon>
        <taxon>Poaceae</taxon>
        <taxon>PACMAD clade</taxon>
        <taxon>Panicoideae</taxon>
        <taxon>Panicodae</taxon>
        <taxon>Paniceae</taxon>
        <taxon>Panicinae</taxon>
        <taxon>Panicum</taxon>
        <taxon>Panicum sect. Hiantes</taxon>
    </lineage>
</organism>
<feature type="compositionally biased region" description="Basic residues" evidence="3">
    <location>
        <begin position="75"/>
        <end position="95"/>
    </location>
</feature>
<dbReference type="PROSITE" id="PS50096">
    <property type="entry name" value="IQ"/>
    <property type="match status" value="1"/>
</dbReference>
<dbReference type="GO" id="GO:0005516">
    <property type="term" value="F:calmodulin binding"/>
    <property type="evidence" value="ECO:0007669"/>
    <property type="project" value="UniProtKB-KW"/>
</dbReference>
<name>A0A8T0TUH5_PANVG</name>
<feature type="compositionally biased region" description="Basic and acidic residues" evidence="3">
    <location>
        <begin position="55"/>
        <end position="72"/>
    </location>
</feature>
<proteinExistence type="inferred from homology"/>
<evidence type="ECO:0000313" key="5">
    <source>
        <dbReference type="Proteomes" id="UP000823388"/>
    </source>
</evidence>
<reference evidence="4" key="1">
    <citation type="submission" date="2020-05" db="EMBL/GenBank/DDBJ databases">
        <title>WGS assembly of Panicum virgatum.</title>
        <authorList>
            <person name="Lovell J.T."/>
            <person name="Jenkins J."/>
            <person name="Shu S."/>
            <person name="Juenger T.E."/>
            <person name="Schmutz J."/>
        </authorList>
    </citation>
    <scope>NUCLEOTIDE SEQUENCE</scope>
    <source>
        <strain evidence="4">AP13</strain>
    </source>
</reference>